<dbReference type="RefSeq" id="WP_302880858.1">
    <property type="nucleotide sequence ID" value="NZ_JAUMKJ010000044.1"/>
</dbReference>
<keyword evidence="2" id="KW-0472">Membrane</keyword>
<feature type="transmembrane region" description="Helical" evidence="2">
    <location>
        <begin position="464"/>
        <end position="487"/>
    </location>
</feature>
<gene>
    <name evidence="4" type="ORF">Q3C12_26870</name>
</gene>
<dbReference type="Proteomes" id="UP001168883">
    <property type="component" value="Unassembled WGS sequence"/>
</dbReference>
<comment type="caution">
    <text evidence="4">The sequence shown here is derived from an EMBL/GenBank/DDBJ whole genome shotgun (WGS) entry which is preliminary data.</text>
</comment>
<reference evidence="4" key="1">
    <citation type="submission" date="2023-07" db="EMBL/GenBank/DDBJ databases">
        <authorList>
            <person name="Aktuganov G."/>
            <person name="Boyko T."/>
            <person name="Delegan Y."/>
            <person name="Galimzianova N."/>
            <person name="Gilvanova E."/>
            <person name="Korobov V."/>
            <person name="Kuzmina L."/>
            <person name="Melentiev A."/>
            <person name="Milman P."/>
            <person name="Ryabova A."/>
            <person name="Stupak E."/>
            <person name="Yasakov T."/>
            <person name="Zharikova N."/>
            <person name="Zhurenko E."/>
        </authorList>
    </citation>
    <scope>NUCLEOTIDE SEQUENCE</scope>
    <source>
        <strain evidence="4">IB-739</strain>
    </source>
</reference>
<evidence type="ECO:0000313" key="5">
    <source>
        <dbReference type="Proteomes" id="UP001168883"/>
    </source>
</evidence>
<keyword evidence="1" id="KW-1188">Viral release from host cell</keyword>
<feature type="domain" description="Phage tail tape measure protein" evidence="3">
    <location>
        <begin position="118"/>
        <end position="329"/>
    </location>
</feature>
<protein>
    <submittedName>
        <fullName evidence="4">Phage tail tape measure protein</fullName>
    </submittedName>
</protein>
<keyword evidence="2" id="KW-1133">Transmembrane helix</keyword>
<dbReference type="NCBIfam" id="TIGR01760">
    <property type="entry name" value="tape_meas_TP901"/>
    <property type="match status" value="1"/>
</dbReference>
<dbReference type="InterPro" id="IPR010090">
    <property type="entry name" value="Phage_tape_meas"/>
</dbReference>
<dbReference type="PANTHER" id="PTHR37813">
    <property type="entry name" value="FELS-2 PROPHAGE PROTEIN"/>
    <property type="match status" value="1"/>
</dbReference>
<dbReference type="Pfam" id="PF10145">
    <property type="entry name" value="PhageMin_Tail"/>
    <property type="match status" value="1"/>
</dbReference>
<dbReference type="EMBL" id="JAUMKJ010000044">
    <property type="protein sequence ID" value="MDO3680639.1"/>
    <property type="molecule type" value="Genomic_DNA"/>
</dbReference>
<dbReference type="Gene3D" id="1.20.120.20">
    <property type="entry name" value="Apolipoprotein"/>
    <property type="match status" value="2"/>
</dbReference>
<dbReference type="PANTHER" id="PTHR37813:SF1">
    <property type="entry name" value="FELS-2 PROPHAGE PROTEIN"/>
    <property type="match status" value="1"/>
</dbReference>
<feature type="transmembrane region" description="Helical" evidence="2">
    <location>
        <begin position="427"/>
        <end position="452"/>
    </location>
</feature>
<proteinExistence type="predicted"/>
<keyword evidence="5" id="KW-1185">Reference proteome</keyword>
<evidence type="ECO:0000256" key="1">
    <source>
        <dbReference type="ARBA" id="ARBA00022612"/>
    </source>
</evidence>
<keyword evidence="2" id="KW-0812">Transmembrane</keyword>
<evidence type="ECO:0000313" key="4">
    <source>
        <dbReference type="EMBL" id="MDO3680639.1"/>
    </source>
</evidence>
<name>A0ABT8VI24_9BACL</name>
<evidence type="ECO:0000259" key="3">
    <source>
        <dbReference type="Pfam" id="PF10145"/>
    </source>
</evidence>
<organism evidence="4 5">
    <name type="scientific">Paenibacillus ehimensis</name>
    <dbReference type="NCBI Taxonomy" id="79264"/>
    <lineage>
        <taxon>Bacteria</taxon>
        <taxon>Bacillati</taxon>
        <taxon>Bacillota</taxon>
        <taxon>Bacilli</taxon>
        <taxon>Bacillales</taxon>
        <taxon>Paenibacillaceae</taxon>
        <taxon>Paenibacillus</taxon>
    </lineage>
</organism>
<accession>A0ABT8VI24</accession>
<evidence type="ECO:0000256" key="2">
    <source>
        <dbReference type="SAM" id="Phobius"/>
    </source>
</evidence>
<sequence>MSSILDLAISISLADHITSGIKGIIGNFKLLEKASDDAKKKMESFKAMGFVGGAVGVAGALGFNAVTDAVIGATKAAADFEDVMTNVKMAAFGKDLLDKNKAGEIKQILDDLTLGFEKLGIATKFSDKAAAETTLGMLRGGIDKEFILGTKDTKGKYNYSGLTAAMYSAQLGDIDPQSSGDFIAKQKAAFNMNGDRTLEAVNFYAKTAAASTMDMKSLIPGMLTASGVAGTLGMTPEDTALLVAATGTYTKDGGSAGTFTKDFLDRLIPHTKKQKEAMAELGWLKGDGTSIFFNESGKIKGSDFLFQTLQETSKKFRPDQFQNMMSKVFLEQGKNTALALANQSQVYADIKGNVNNQLDMYQQVDMQMQNTKSIAESFAETWSVVKRVFGDPFLEPVKAGLSAVKDILEGVIPWAKEHPQVIKIVTAVALGATAFLAIGGAITVAVAAFGALSTALAAVGGLGTIALISGGVIAAIGAIGGAAYLIYKNWDSISPYVSSVWGSVKSATLSVWDSIKPHITGAASEIKSSVIGGFSSIASFFNEIWPQVKSIVSDVWPYISAIVSIHIKFIWFEVKTTAMAIWYTLKFVWTIVKEEAIVVWTLIKDYIKLTVDFISGIVKVGVKLLQGDWAGAGDAMKETTSKLWSNVKQLFTDGLSGITRVFGSAVDAAKQWGKDMFGGVIGGISSLWSSITSTWSGIPGYSSGIWEKVKSGIASAWGSIGPSVSGPIREVWNTLKSAWSQISAFTNEVWPDIKYIVGGVANFWWQSVKTYLTTISNFISFIWPGIRDVVLYNLKNIWIGIEFAGKVIWATMKLTWSTVSEVVEVAWTNIKNVITFWWDYITGMIKIGLKVLRGDWSGAWEAMKEMGSKLWSDIKRLFSEGWEGIMKLAGTWKEAAKQWGLDIVDGLVNGIKDSWENVKTTMGQLWDEYVKDPFTKKAGINSPSRVMKEKGNNITQGVAIGIMDQVGLVKNASESLFSAVQVQGAGRGGSGISVNRPPANGGGTVINGGFNIEIHQQPGENTDALLARLKREVSTMLNSESQRANLTIGARGLARGY</sequence>